<dbReference type="EMBL" id="BMIJ01000009">
    <property type="protein sequence ID" value="GGC08919.1"/>
    <property type="molecule type" value="Genomic_DNA"/>
</dbReference>
<evidence type="ECO:0000313" key="4">
    <source>
        <dbReference type="Proteomes" id="UP000629025"/>
    </source>
</evidence>
<dbReference type="Proteomes" id="UP000629025">
    <property type="component" value="Unassembled WGS sequence"/>
</dbReference>
<dbReference type="RefSeq" id="WP_188751517.1">
    <property type="nucleotide sequence ID" value="NZ_BMIJ01000009.1"/>
</dbReference>
<dbReference type="Pfam" id="PF04380">
    <property type="entry name" value="BMFP"/>
    <property type="match status" value="1"/>
</dbReference>
<evidence type="ECO:0000256" key="1">
    <source>
        <dbReference type="HAMAP-Rule" id="MF_02216"/>
    </source>
</evidence>
<feature type="compositionally biased region" description="Polar residues" evidence="2">
    <location>
        <begin position="78"/>
        <end position="97"/>
    </location>
</feature>
<comment type="similarity">
    <text evidence="1">Belongs to the UbiK family.</text>
</comment>
<evidence type="ECO:0000256" key="2">
    <source>
        <dbReference type="SAM" id="MobiDB-lite"/>
    </source>
</evidence>
<organism evidence="3 4">
    <name type="scientific">Marinobacterium zhoushanense</name>
    <dbReference type="NCBI Taxonomy" id="1679163"/>
    <lineage>
        <taxon>Bacteria</taxon>
        <taxon>Pseudomonadati</taxon>
        <taxon>Pseudomonadota</taxon>
        <taxon>Gammaproteobacteria</taxon>
        <taxon>Oceanospirillales</taxon>
        <taxon>Oceanospirillaceae</taxon>
        <taxon>Marinobacterium</taxon>
    </lineage>
</organism>
<dbReference type="InterPro" id="IPR007475">
    <property type="entry name" value="UbiK"/>
</dbReference>
<evidence type="ECO:0000313" key="3">
    <source>
        <dbReference type="EMBL" id="GGC08919.1"/>
    </source>
</evidence>
<comment type="caution">
    <text evidence="3">The sequence shown here is derived from an EMBL/GenBank/DDBJ whole genome shotgun (WGS) entry which is preliminary data.</text>
</comment>
<comment type="pathway">
    <text evidence="1">Cofactor biosynthesis; ubiquinone biosynthesis.</text>
</comment>
<sequence>MRQKLIDSLSAQIGHLFEGARELPGQHELQQQIRTLVQGTFSRLDLVTRDEFDAQRAVLARTRELVEQLEKRVAELEQQGQQPVADTNQPDSDTPSE</sequence>
<reference evidence="4" key="1">
    <citation type="journal article" date="2019" name="Int. J. Syst. Evol. Microbiol.">
        <title>The Global Catalogue of Microorganisms (GCM) 10K type strain sequencing project: providing services to taxonomists for standard genome sequencing and annotation.</title>
        <authorList>
            <consortium name="The Broad Institute Genomics Platform"/>
            <consortium name="The Broad Institute Genome Sequencing Center for Infectious Disease"/>
            <person name="Wu L."/>
            <person name="Ma J."/>
        </authorList>
    </citation>
    <scope>NUCLEOTIDE SEQUENCE [LARGE SCALE GENOMIC DNA]</scope>
    <source>
        <strain evidence="4">CGMCC 1.15341</strain>
    </source>
</reference>
<feature type="region of interest" description="Disordered" evidence="2">
    <location>
        <begin position="74"/>
        <end position="97"/>
    </location>
</feature>
<dbReference type="HAMAP" id="MF_02216">
    <property type="entry name" value="UbiK"/>
    <property type="match status" value="1"/>
</dbReference>
<keyword evidence="4" id="KW-1185">Reference proteome</keyword>
<keyword evidence="1" id="KW-0831">Ubiquinone biosynthesis</keyword>
<comment type="subcellular location">
    <subcellularLocation>
        <location evidence="1">Cytoplasm</location>
    </subcellularLocation>
</comment>
<dbReference type="PANTHER" id="PTHR38040">
    <property type="entry name" value="UBIQUINONE BIOSYNTHESIS ACCESSORY FACTOR UBIK"/>
    <property type="match status" value="1"/>
</dbReference>
<proteinExistence type="inferred from homology"/>
<name>A0ABQ1KS68_9GAMM</name>
<keyword evidence="1" id="KW-0963">Cytoplasm</keyword>
<gene>
    <name evidence="1" type="primary">ubiK</name>
    <name evidence="3" type="ORF">GCM10011352_39120</name>
</gene>
<comment type="function">
    <text evidence="1">Required for efficient ubiquinone (coenzyme Q) biosynthesis. UbiK is probably an accessory factor of Ubi enzymes and facilitates ubiquinone biosynthesis by acting as an assembly factor, a targeting factor, or both.</text>
</comment>
<protein>
    <recommendedName>
        <fullName evidence="1">Ubiquinone biosynthesis accessory factor UbiK</fullName>
    </recommendedName>
</protein>
<dbReference type="PANTHER" id="PTHR38040:SF1">
    <property type="entry name" value="UBIQUINONE BIOSYNTHESIS ACCESSORY FACTOR UBIK"/>
    <property type="match status" value="1"/>
</dbReference>
<accession>A0ABQ1KS68</accession>